<evidence type="ECO:0000313" key="3">
    <source>
        <dbReference type="EMBL" id="ORB53187.1"/>
    </source>
</evidence>
<accession>A0A1X0IVZ2</accession>
<evidence type="ECO:0000313" key="4">
    <source>
        <dbReference type="Proteomes" id="UP000192534"/>
    </source>
</evidence>
<comment type="caution">
    <text evidence="3">The sequence shown here is derived from an EMBL/GenBank/DDBJ whole genome shotgun (WGS) entry which is preliminary data.</text>
</comment>
<dbReference type="AlphaFoldDB" id="A0A1X0IVZ2"/>
<organism evidence="3 4">
    <name type="scientific">Mycolicibacterium rhodesiae</name>
    <name type="common">Mycobacterium rhodesiae</name>
    <dbReference type="NCBI Taxonomy" id="36814"/>
    <lineage>
        <taxon>Bacteria</taxon>
        <taxon>Bacillati</taxon>
        <taxon>Actinomycetota</taxon>
        <taxon>Actinomycetes</taxon>
        <taxon>Mycobacteriales</taxon>
        <taxon>Mycobacteriaceae</taxon>
        <taxon>Mycolicibacterium</taxon>
    </lineage>
</organism>
<protein>
    <recommendedName>
        <fullName evidence="5">PASTA domain-containing protein</fullName>
    </recommendedName>
</protein>
<feature type="region of interest" description="Disordered" evidence="1">
    <location>
        <begin position="108"/>
        <end position="150"/>
    </location>
</feature>
<keyword evidence="2" id="KW-0732">Signal</keyword>
<keyword evidence="4" id="KW-1185">Reference proteome</keyword>
<reference evidence="3 4" key="1">
    <citation type="submission" date="2016-12" db="EMBL/GenBank/DDBJ databases">
        <title>The new phylogeny of genus Mycobacterium.</title>
        <authorList>
            <person name="Tortoli E."/>
            <person name="Trovato A."/>
            <person name="Cirillo D.M."/>
        </authorList>
    </citation>
    <scope>NUCLEOTIDE SEQUENCE [LARGE SCALE GENOMIC DNA]</scope>
    <source>
        <strain evidence="3 4">DSM 44223</strain>
    </source>
</reference>
<gene>
    <name evidence="3" type="ORF">BST42_12590</name>
</gene>
<dbReference type="EMBL" id="MVIH01000005">
    <property type="protein sequence ID" value="ORB53187.1"/>
    <property type="molecule type" value="Genomic_DNA"/>
</dbReference>
<name>A0A1X0IVZ2_MYCRH</name>
<proteinExistence type="predicted"/>
<feature type="compositionally biased region" description="Low complexity" evidence="1">
    <location>
        <begin position="117"/>
        <end position="128"/>
    </location>
</feature>
<feature type="signal peptide" evidence="2">
    <location>
        <begin position="1"/>
        <end position="32"/>
    </location>
</feature>
<evidence type="ECO:0008006" key="5">
    <source>
        <dbReference type="Google" id="ProtNLM"/>
    </source>
</evidence>
<dbReference type="Proteomes" id="UP000192534">
    <property type="component" value="Unassembled WGS sequence"/>
</dbReference>
<evidence type="ECO:0000256" key="2">
    <source>
        <dbReference type="SAM" id="SignalP"/>
    </source>
</evidence>
<feature type="chain" id="PRO_5038643785" description="PASTA domain-containing protein" evidence="2">
    <location>
        <begin position="33"/>
        <end position="150"/>
    </location>
</feature>
<evidence type="ECO:0000256" key="1">
    <source>
        <dbReference type="SAM" id="MobiDB-lite"/>
    </source>
</evidence>
<sequence>MGYVRPQTQTEVGVKRLILVAAGALAASSAAAALSMGSSSADPNAGGTMNILGEPYYKAVAILHAQGISTVFGGSVGSDVPQAKCIVQSQKYLASGKMSLMLNCTKAAQPDAPAPSAPGSAPAQQIPSDGGSRPTPGAPGTVIVTPTQVG</sequence>